<dbReference type="InterPro" id="IPR012334">
    <property type="entry name" value="Pectin_lyas_fold"/>
</dbReference>
<name>A0A6P1BGF2_9BRAD</name>
<feature type="domain" description="Filamentous haemagglutinin FhaB/tRNA nuclease CdiA-like TPS" evidence="5">
    <location>
        <begin position="113"/>
        <end position="231"/>
    </location>
</feature>
<dbReference type="Proteomes" id="UP000468531">
    <property type="component" value="Unassembled WGS sequence"/>
</dbReference>
<protein>
    <submittedName>
        <fullName evidence="6">Filamentous hemagglutinin N-terminal domain-containing protein</fullName>
    </submittedName>
</protein>
<dbReference type="EMBL" id="VKHP01000037">
    <property type="protein sequence ID" value="NEU96572.1"/>
    <property type="molecule type" value="Genomic_DNA"/>
</dbReference>
<dbReference type="InterPro" id="IPR008638">
    <property type="entry name" value="FhaB/CdiA-like_TPS"/>
</dbReference>
<keyword evidence="3 4" id="KW-0732">Signal</keyword>
<dbReference type="Pfam" id="PF05860">
    <property type="entry name" value="TPS"/>
    <property type="match status" value="1"/>
</dbReference>
<dbReference type="InterPro" id="IPR011050">
    <property type="entry name" value="Pectin_lyase_fold/virulence"/>
</dbReference>
<dbReference type="InterPro" id="IPR050909">
    <property type="entry name" value="Bact_Autotransporter_VF"/>
</dbReference>
<reference evidence="6 7" key="1">
    <citation type="journal article" date="2020" name="Arch. Microbiol.">
        <title>Bradyrhizobium uaiense sp. nov., a new highly efficient cowpea symbiont.</title>
        <authorList>
            <person name="Cabral Michel D."/>
            <person name="Azarias Guimaraes A."/>
            <person name="Martins da Costa E."/>
            <person name="Soares de Carvalho T."/>
            <person name="Balsanelli E."/>
            <person name="Willems A."/>
            <person name="Maltempi de Souza E."/>
            <person name="de Souza Moreira F.M."/>
        </authorList>
    </citation>
    <scope>NUCLEOTIDE SEQUENCE [LARGE SCALE GENOMIC DNA]</scope>
    <source>
        <strain evidence="6 7">UFLA 03-164</strain>
    </source>
</reference>
<dbReference type="GO" id="GO:0005576">
    <property type="term" value="C:extracellular region"/>
    <property type="evidence" value="ECO:0007669"/>
    <property type="project" value="UniProtKB-SubCell"/>
</dbReference>
<dbReference type="NCBIfam" id="TIGR01901">
    <property type="entry name" value="adhes_NPXG"/>
    <property type="match status" value="1"/>
</dbReference>
<evidence type="ECO:0000256" key="3">
    <source>
        <dbReference type="ARBA" id="ARBA00022729"/>
    </source>
</evidence>
<evidence type="ECO:0000259" key="5">
    <source>
        <dbReference type="SMART" id="SM00912"/>
    </source>
</evidence>
<feature type="non-terminal residue" evidence="6">
    <location>
        <position position="849"/>
    </location>
</feature>
<dbReference type="SUPFAM" id="SSF51126">
    <property type="entry name" value="Pectin lyase-like"/>
    <property type="match status" value="1"/>
</dbReference>
<dbReference type="AlphaFoldDB" id="A0A6P1BGF2"/>
<comment type="subcellular location">
    <subcellularLocation>
        <location evidence="1">Secreted</location>
    </subcellularLocation>
</comment>
<organism evidence="6 7">
    <name type="scientific">Bradyrhizobium uaiense</name>
    <dbReference type="NCBI Taxonomy" id="2594946"/>
    <lineage>
        <taxon>Bacteria</taxon>
        <taxon>Pseudomonadati</taxon>
        <taxon>Pseudomonadota</taxon>
        <taxon>Alphaproteobacteria</taxon>
        <taxon>Hyphomicrobiales</taxon>
        <taxon>Nitrobacteraceae</taxon>
        <taxon>Bradyrhizobium</taxon>
    </lineage>
</organism>
<proteinExistence type="predicted"/>
<sequence>MVPRFSRSLSSATVRAALFGSVSVAALLANAPVAARPFGSAWTASPSAAAMAASQSAAQDAAAAAKQGQDAMARATRAIQAMQALQNAARSSAQASQRSATLPQVAVPNGLTPGGLQAAPGWQGANAPTQAVDAAGQTQVGIRQTRAQAILNWNSFSVGARTTLTFDQQGNANWVALNRVVGSTAPSQILGNIKADGSVYVINQNGIIFGGASQVNVGSLIASTANIADTQFLTNGIYAQQAGGQYVPSFTGARGAVTVEAGALIATNAPSSVTQGGGFVLLMGTEVSNAGSISAPRGQVQLAAGNDFLLRPGYSTDANQASTTRGNEISPIVRDAIAAVGNSGLIFTQQGDITLAGRSITQGGLLVATTSVNTRGTIHLLNSASDSAGNITLGSGSLTAILPELDSSDTALDSQRSQLVADSKAFIHAPVANAQFDNLSQLADRLDQGRIEIVSGGTVNFKDSSTTQAQGGQVAVSASHRVFAESGSIVDVSGVRGVLLPMSANNLLINVQGNELRDSPANRDQGNLKNADVWIDARDLVLVPAGTGGYATDRYYTPGGLLEISGYLANTAHRIGEWAAVGGTVALSAQEVVAQKGAVFDVSGGSVSYQGGYIRTTNFLGADGRVYGVGQARADVQFYGFGGGFVHEHKLGGKVASNLTEIWTSPFGKGRVTSRWEDGYTIGRDAGSLILSTPTAAFEANIVADVVTGSRQTTARPDGVTDGYKLSQYVAPLQGKLALGGYSGLGLTAASTARVVFGQTPEITEALNATSVLPDDRIGTAFFNSDALNAARLGGLNFASSKEILVEAPLELAPGAVMSSATIDESRVDGLTARVPSTPPLAPLNLAVP</sequence>
<feature type="signal peptide" evidence="4">
    <location>
        <begin position="1"/>
        <end position="35"/>
    </location>
</feature>
<dbReference type="SMART" id="SM00912">
    <property type="entry name" value="Haemagg_act"/>
    <property type="match status" value="1"/>
</dbReference>
<evidence type="ECO:0000256" key="2">
    <source>
        <dbReference type="ARBA" id="ARBA00022525"/>
    </source>
</evidence>
<dbReference type="Gene3D" id="2.160.20.10">
    <property type="entry name" value="Single-stranded right-handed beta-helix, Pectin lyase-like"/>
    <property type="match status" value="1"/>
</dbReference>
<dbReference type="PANTHER" id="PTHR12338:SF8">
    <property type="entry name" value="HEME_HEMOPEXIN-BINDING PROTEIN"/>
    <property type="match status" value="1"/>
</dbReference>
<evidence type="ECO:0000256" key="4">
    <source>
        <dbReference type="SAM" id="SignalP"/>
    </source>
</evidence>
<keyword evidence="2" id="KW-0964">Secreted</keyword>
<evidence type="ECO:0000313" key="7">
    <source>
        <dbReference type="Proteomes" id="UP000468531"/>
    </source>
</evidence>
<accession>A0A6P1BGF2</accession>
<evidence type="ECO:0000256" key="1">
    <source>
        <dbReference type="ARBA" id="ARBA00004613"/>
    </source>
</evidence>
<evidence type="ECO:0000313" key="6">
    <source>
        <dbReference type="EMBL" id="NEU96572.1"/>
    </source>
</evidence>
<gene>
    <name evidence="6" type="ORF">FNJ47_12180</name>
</gene>
<comment type="caution">
    <text evidence="6">The sequence shown here is derived from an EMBL/GenBank/DDBJ whole genome shotgun (WGS) entry which is preliminary data.</text>
</comment>
<feature type="chain" id="PRO_5027107970" evidence="4">
    <location>
        <begin position="36"/>
        <end position="849"/>
    </location>
</feature>
<dbReference type="PANTHER" id="PTHR12338">
    <property type="entry name" value="AUTOTRANSPORTER"/>
    <property type="match status" value="1"/>
</dbReference>
<keyword evidence="7" id="KW-1185">Reference proteome</keyword>